<keyword evidence="5" id="KW-1185">Reference proteome</keyword>
<organism evidence="4 5">
    <name type="scientific">Elysia chlorotica</name>
    <name type="common">Eastern emerald elysia</name>
    <name type="synonym">Sea slug</name>
    <dbReference type="NCBI Taxonomy" id="188477"/>
    <lineage>
        <taxon>Eukaryota</taxon>
        <taxon>Metazoa</taxon>
        <taxon>Spiralia</taxon>
        <taxon>Lophotrochozoa</taxon>
        <taxon>Mollusca</taxon>
        <taxon>Gastropoda</taxon>
        <taxon>Heterobranchia</taxon>
        <taxon>Euthyneura</taxon>
        <taxon>Panpulmonata</taxon>
        <taxon>Sacoglossa</taxon>
        <taxon>Placobranchoidea</taxon>
        <taxon>Plakobranchidae</taxon>
        <taxon>Elysia</taxon>
    </lineage>
</organism>
<evidence type="ECO:0000313" key="5">
    <source>
        <dbReference type="Proteomes" id="UP000271974"/>
    </source>
</evidence>
<dbReference type="OrthoDB" id="6216652at2759"/>
<name>A0A3S1BLW9_ELYCH</name>
<dbReference type="PROSITE" id="PS50958">
    <property type="entry name" value="SMB_2"/>
    <property type="match status" value="1"/>
</dbReference>
<evidence type="ECO:0000313" key="4">
    <source>
        <dbReference type="EMBL" id="RUS70144.1"/>
    </source>
</evidence>
<dbReference type="EMBL" id="RQTK01001481">
    <property type="protein sequence ID" value="RUS70144.1"/>
    <property type="molecule type" value="Genomic_DNA"/>
</dbReference>
<dbReference type="Proteomes" id="UP000271974">
    <property type="component" value="Unassembled WGS sequence"/>
</dbReference>
<evidence type="ECO:0000256" key="1">
    <source>
        <dbReference type="ARBA" id="ARBA00023157"/>
    </source>
</evidence>
<feature type="domain" description="SMB" evidence="3">
    <location>
        <begin position="151"/>
        <end position="191"/>
    </location>
</feature>
<protein>
    <recommendedName>
        <fullName evidence="3">SMB domain-containing protein</fullName>
    </recommendedName>
</protein>
<accession>A0A3S1BLW9</accession>
<keyword evidence="1" id="KW-1015">Disulfide bond</keyword>
<reference evidence="4 5" key="1">
    <citation type="submission" date="2019-01" db="EMBL/GenBank/DDBJ databases">
        <title>A draft genome assembly of the solar-powered sea slug Elysia chlorotica.</title>
        <authorList>
            <person name="Cai H."/>
            <person name="Li Q."/>
            <person name="Fang X."/>
            <person name="Li J."/>
            <person name="Curtis N.E."/>
            <person name="Altenburger A."/>
            <person name="Shibata T."/>
            <person name="Feng M."/>
            <person name="Maeda T."/>
            <person name="Schwartz J.A."/>
            <person name="Shigenobu S."/>
            <person name="Lundholm N."/>
            <person name="Nishiyama T."/>
            <person name="Yang H."/>
            <person name="Hasebe M."/>
            <person name="Li S."/>
            <person name="Pierce S.K."/>
            <person name="Wang J."/>
        </authorList>
    </citation>
    <scope>NUCLEOTIDE SEQUENCE [LARGE SCALE GENOMIC DNA]</scope>
    <source>
        <strain evidence="4">EC2010</strain>
        <tissue evidence="4">Whole organism of an adult</tissue>
    </source>
</reference>
<comment type="caution">
    <text evidence="4">The sequence shown here is derived from an EMBL/GenBank/DDBJ whole genome shotgun (WGS) entry which is preliminary data.</text>
</comment>
<feature type="compositionally biased region" description="Polar residues" evidence="2">
    <location>
        <begin position="262"/>
        <end position="280"/>
    </location>
</feature>
<dbReference type="SUPFAM" id="SSF90188">
    <property type="entry name" value="Somatomedin B domain"/>
    <property type="match status" value="1"/>
</dbReference>
<feature type="region of interest" description="Disordered" evidence="2">
    <location>
        <begin position="262"/>
        <end position="283"/>
    </location>
</feature>
<proteinExistence type="predicted"/>
<gene>
    <name evidence="4" type="ORF">EGW08_022097</name>
</gene>
<dbReference type="InterPro" id="IPR036024">
    <property type="entry name" value="Somatomedin_B-like_dom_sf"/>
</dbReference>
<dbReference type="AlphaFoldDB" id="A0A3S1BLW9"/>
<evidence type="ECO:0000256" key="2">
    <source>
        <dbReference type="SAM" id="MobiDB-lite"/>
    </source>
</evidence>
<evidence type="ECO:0000259" key="3">
    <source>
        <dbReference type="PROSITE" id="PS50958"/>
    </source>
</evidence>
<dbReference type="InterPro" id="IPR001212">
    <property type="entry name" value="Somatomedin_B_dom"/>
</dbReference>
<sequence>MATSAMLSRLGQLDTHTTESRTLAKDIDLNEADGILPQHNSSQQTLAPIEGDGCRKSISLCDPKSAVTESNLTRKPQLTPYTRVPVSENTAEQLVDAREAMFKTQHSAGLAGYETTLRSTRGLQELFSQGPPTASAAASTQDPLDALDLSLQFTCRGRCGMEISFPCGCSASCVVYGTCCDDMDQDCPDIVREAHSRFGSLFNSGIICDENLIYTIASCPRYKPGDEHGSRQEGSSPSTEGAAPLVGEIRTELLNDLLNQGAKGSNPSIRTSTSPSSNIPGNKLKDKTIDRFNQALLASAPITDVNSGFTFVNRSIFDCHSIPDASMVTWLLRLDFSSETPLSLDDLLPFLKANNSYTPPFNQMVFFPHLCFRGVIRSCSNKTDHRNLDPDIEEKCQSSNAVVRSNLGTQTFYANRFCAYCNEGRHDKLRSQIGNQVLIKRYGLHLLMSLSPRGEYMVELVTGNLRPKVSWTETKCYISEETMDTERVSKVSSIQTDKTVCETQCENWRFHMGRDGMCRSQHTVRMAVADDIVRPLCPSALHRLADFITCGLALLSPNLERAQFHAPDIAVQFDTRIQKTLYLFTLKVDLIILTSTLFFEEKVVNYLENFISLATLARFFREYSSSHDLCTERDQKHVKIYKKQEKLSSLTLQEFLPLYYPDEDYAVTIRRLEADDDEASIITVCASLIYETNVTVDLDGESVPEYTAPLVCTNISTYDTFADKMEALNGSKCSSHLQESDPGSSGGWRVSASLVLGLMAVGLLLKG</sequence>